<dbReference type="AlphaFoldDB" id="A0AAY4AFK5"/>
<name>A0AAY4AFK5_9TELE</name>
<protein>
    <recommendedName>
        <fullName evidence="11">C2H2-type domain-containing protein</fullName>
    </recommendedName>
</protein>
<evidence type="ECO:0000256" key="8">
    <source>
        <dbReference type="ARBA" id="ARBA00023242"/>
    </source>
</evidence>
<keyword evidence="5 9" id="KW-0863">Zinc-finger</keyword>
<dbReference type="Pfam" id="PF00096">
    <property type="entry name" value="zf-C2H2"/>
    <property type="match status" value="3"/>
</dbReference>
<dbReference type="InterPro" id="IPR050331">
    <property type="entry name" value="Zinc_finger"/>
</dbReference>
<dbReference type="InterPro" id="IPR013087">
    <property type="entry name" value="Znf_C2H2_type"/>
</dbReference>
<comment type="subcellular location">
    <subcellularLocation>
        <location evidence="1">Nucleus</location>
    </subcellularLocation>
</comment>
<dbReference type="GO" id="GO:0008270">
    <property type="term" value="F:zinc ion binding"/>
    <property type="evidence" value="ECO:0007669"/>
    <property type="project" value="UniProtKB-KW"/>
</dbReference>
<feature type="domain" description="C2H2-type" evidence="11">
    <location>
        <begin position="372"/>
        <end position="398"/>
    </location>
</feature>
<feature type="region of interest" description="Disordered" evidence="10">
    <location>
        <begin position="115"/>
        <end position="138"/>
    </location>
</feature>
<evidence type="ECO:0000256" key="5">
    <source>
        <dbReference type="ARBA" id="ARBA00022771"/>
    </source>
</evidence>
<evidence type="ECO:0000256" key="7">
    <source>
        <dbReference type="ARBA" id="ARBA00023125"/>
    </source>
</evidence>
<dbReference type="SMART" id="SM00355">
    <property type="entry name" value="ZnF_C2H2"/>
    <property type="match status" value="3"/>
</dbReference>
<keyword evidence="6" id="KW-0862">Zinc</keyword>
<evidence type="ECO:0000256" key="2">
    <source>
        <dbReference type="ARBA" id="ARBA00006991"/>
    </source>
</evidence>
<dbReference type="PROSITE" id="PS00028">
    <property type="entry name" value="ZINC_FINGER_C2H2_1"/>
    <property type="match status" value="3"/>
</dbReference>
<evidence type="ECO:0000256" key="3">
    <source>
        <dbReference type="ARBA" id="ARBA00022723"/>
    </source>
</evidence>
<feature type="domain" description="C2H2-type" evidence="11">
    <location>
        <begin position="344"/>
        <end position="371"/>
    </location>
</feature>
<organism evidence="12 13">
    <name type="scientific">Denticeps clupeoides</name>
    <name type="common">denticle herring</name>
    <dbReference type="NCBI Taxonomy" id="299321"/>
    <lineage>
        <taxon>Eukaryota</taxon>
        <taxon>Metazoa</taxon>
        <taxon>Chordata</taxon>
        <taxon>Craniata</taxon>
        <taxon>Vertebrata</taxon>
        <taxon>Euteleostomi</taxon>
        <taxon>Actinopterygii</taxon>
        <taxon>Neopterygii</taxon>
        <taxon>Teleostei</taxon>
        <taxon>Clupei</taxon>
        <taxon>Clupeiformes</taxon>
        <taxon>Denticipitoidei</taxon>
        <taxon>Denticipitidae</taxon>
        <taxon>Denticeps</taxon>
    </lineage>
</organism>
<dbReference type="PANTHER" id="PTHR16515">
    <property type="entry name" value="PR DOMAIN ZINC FINGER PROTEIN"/>
    <property type="match status" value="1"/>
</dbReference>
<dbReference type="FunFam" id="3.30.160.60:FF:001954">
    <property type="entry name" value="Zinc finger protein 787"/>
    <property type="match status" value="1"/>
</dbReference>
<dbReference type="RefSeq" id="XP_028823667.1">
    <property type="nucleotide sequence ID" value="XM_028967834.1"/>
</dbReference>
<dbReference type="GO" id="GO:0005634">
    <property type="term" value="C:nucleus"/>
    <property type="evidence" value="ECO:0007669"/>
    <property type="project" value="UniProtKB-SubCell"/>
</dbReference>
<accession>A0AAY4AFK5</accession>
<dbReference type="Ensembl" id="ENSDCDT00010007144.1">
    <property type="protein sequence ID" value="ENSDCDP00010006910.1"/>
    <property type="gene ID" value="ENSDCDG00010002962.1"/>
</dbReference>
<dbReference type="FunFam" id="3.30.160.60:FF:002343">
    <property type="entry name" value="Zinc finger protein 33A"/>
    <property type="match status" value="1"/>
</dbReference>
<dbReference type="GeneTree" id="ENSGT01150000286953"/>
<reference evidence="12" key="3">
    <citation type="submission" date="2025-09" db="UniProtKB">
        <authorList>
            <consortium name="Ensembl"/>
        </authorList>
    </citation>
    <scope>IDENTIFICATION</scope>
</reference>
<dbReference type="Gene3D" id="3.30.160.60">
    <property type="entry name" value="Classic Zinc Finger"/>
    <property type="match status" value="3"/>
</dbReference>
<dbReference type="Proteomes" id="UP000694580">
    <property type="component" value="Chromosome 2"/>
</dbReference>
<dbReference type="GO" id="GO:0003677">
    <property type="term" value="F:DNA binding"/>
    <property type="evidence" value="ECO:0007669"/>
    <property type="project" value="UniProtKB-KW"/>
</dbReference>
<reference evidence="12" key="2">
    <citation type="submission" date="2025-08" db="UniProtKB">
        <authorList>
            <consortium name="Ensembl"/>
        </authorList>
    </citation>
    <scope>IDENTIFICATION</scope>
</reference>
<gene>
    <name evidence="12" type="primary">LOC114781125</name>
</gene>
<keyword evidence="3" id="KW-0479">Metal-binding</keyword>
<evidence type="ECO:0000259" key="11">
    <source>
        <dbReference type="PROSITE" id="PS50157"/>
    </source>
</evidence>
<dbReference type="FunFam" id="3.30.160.60:FF:002281">
    <property type="match status" value="1"/>
</dbReference>
<evidence type="ECO:0000256" key="6">
    <source>
        <dbReference type="ARBA" id="ARBA00022833"/>
    </source>
</evidence>
<reference evidence="12 13" key="1">
    <citation type="submission" date="2020-06" db="EMBL/GenBank/DDBJ databases">
        <authorList>
            <consortium name="Wellcome Sanger Institute Data Sharing"/>
        </authorList>
    </citation>
    <scope>NUCLEOTIDE SEQUENCE [LARGE SCALE GENOMIC DNA]</scope>
</reference>
<evidence type="ECO:0000313" key="13">
    <source>
        <dbReference type="Proteomes" id="UP000694580"/>
    </source>
</evidence>
<evidence type="ECO:0000256" key="1">
    <source>
        <dbReference type="ARBA" id="ARBA00004123"/>
    </source>
</evidence>
<evidence type="ECO:0000256" key="10">
    <source>
        <dbReference type="SAM" id="MobiDB-lite"/>
    </source>
</evidence>
<keyword evidence="7" id="KW-0238">DNA-binding</keyword>
<proteinExistence type="inferred from homology"/>
<feature type="region of interest" description="Disordered" evidence="10">
    <location>
        <begin position="51"/>
        <end position="72"/>
    </location>
</feature>
<keyword evidence="4" id="KW-0677">Repeat</keyword>
<sequence>MSKAERLNARVAKLLTVAVQEVLEVVRETVAEYQEKTARTLRENERLRRRVQELQSRQAREAPGPELPDGDVTTGKTWPNHCHSVQKRDAALAQVTEHHAFVECVASTKTCDKPASEQLNQGSGTSEAGFKNTRPTDGLKNKCFQMQMRRDENHQHSLPDRKVPEHSCSTHNTGPSLLQTNHLCNSVDVDPSAYCLSTSNTLSAEISPHLTADEIKKELDTHEYLTDPVEPYPGGFSMIRDNLDVLQEAQALTSGGLVHFPPSQSDGGFSYENRIRAAMGSRDREDQISGVLCRKAPVGVGGLRFLQRRHTEQKRYCCGLCGRSFSHAGDFKKHKRVHTGEKPYCCVVCGKRFSQSGYLKIHQRYHTGERPYSCSQCGKRFSHSSNLKKHQQTHLSHV</sequence>
<feature type="domain" description="C2H2-type" evidence="11">
    <location>
        <begin position="316"/>
        <end position="343"/>
    </location>
</feature>
<keyword evidence="8" id="KW-0539">Nucleus</keyword>
<evidence type="ECO:0000313" key="12">
    <source>
        <dbReference type="Ensembl" id="ENSDCDP00010006910.1"/>
    </source>
</evidence>
<comment type="similarity">
    <text evidence="2">Belongs to the krueppel C2H2-type zinc-finger protein family.</text>
</comment>
<dbReference type="InterPro" id="IPR036236">
    <property type="entry name" value="Znf_C2H2_sf"/>
</dbReference>
<evidence type="ECO:0000256" key="9">
    <source>
        <dbReference type="PROSITE-ProRule" id="PRU00042"/>
    </source>
</evidence>
<evidence type="ECO:0000256" key="4">
    <source>
        <dbReference type="ARBA" id="ARBA00022737"/>
    </source>
</evidence>
<keyword evidence="13" id="KW-1185">Reference proteome</keyword>
<feature type="compositionally biased region" description="Polar residues" evidence="10">
    <location>
        <begin position="117"/>
        <end position="126"/>
    </location>
</feature>
<dbReference type="PANTHER" id="PTHR16515:SF66">
    <property type="entry name" value="C2H2-TYPE DOMAIN-CONTAINING PROTEIN"/>
    <property type="match status" value="1"/>
</dbReference>
<dbReference type="PROSITE" id="PS50157">
    <property type="entry name" value="ZINC_FINGER_C2H2_2"/>
    <property type="match status" value="3"/>
</dbReference>
<dbReference type="SUPFAM" id="SSF57667">
    <property type="entry name" value="beta-beta-alpha zinc fingers"/>
    <property type="match status" value="2"/>
</dbReference>
<dbReference type="GO" id="GO:0010468">
    <property type="term" value="P:regulation of gene expression"/>
    <property type="evidence" value="ECO:0007669"/>
    <property type="project" value="TreeGrafter"/>
</dbReference>
<dbReference type="GeneID" id="114781125"/>